<dbReference type="GO" id="GO:0009307">
    <property type="term" value="P:DNA restriction-modification system"/>
    <property type="evidence" value="ECO:0007669"/>
    <property type="project" value="UniProtKB-KW"/>
</dbReference>
<dbReference type="InterPro" id="IPR044946">
    <property type="entry name" value="Restrct_endonuc_typeI_TRD_sf"/>
</dbReference>
<organism evidence="5 6">
    <name type="scientific">Bradyrhizobium zhanjiangense</name>
    <dbReference type="NCBI Taxonomy" id="1325107"/>
    <lineage>
        <taxon>Bacteria</taxon>
        <taxon>Pseudomonadati</taxon>
        <taxon>Pseudomonadota</taxon>
        <taxon>Alphaproteobacteria</taxon>
        <taxon>Hyphomicrobiales</taxon>
        <taxon>Nitrobacteraceae</taxon>
        <taxon>Bradyrhizobium</taxon>
    </lineage>
</organism>
<dbReference type="Proteomes" id="UP000290565">
    <property type="component" value="Unassembled WGS sequence"/>
</dbReference>
<comment type="similarity">
    <text evidence="1">Belongs to the type-I restriction system S methylase family.</text>
</comment>
<reference evidence="5 6" key="1">
    <citation type="submission" date="2015-04" db="EMBL/GenBank/DDBJ databases">
        <title>Comparative genomics of rhizobia nodulating Arachis hypogaea in China.</title>
        <authorList>
            <person name="Li Y."/>
        </authorList>
    </citation>
    <scope>NUCLEOTIDE SEQUENCE [LARGE SCALE GENOMIC DNA]</scope>
    <source>
        <strain evidence="5 6">CCBAU 51787</strain>
    </source>
</reference>
<dbReference type="EMBL" id="LBJM01000070">
    <property type="protein sequence ID" value="RXH35554.1"/>
    <property type="molecule type" value="Genomic_DNA"/>
</dbReference>
<dbReference type="InterPro" id="IPR051212">
    <property type="entry name" value="Type-I_RE_S_subunit"/>
</dbReference>
<proteinExistence type="inferred from homology"/>
<keyword evidence="3" id="KW-0238">DNA-binding</keyword>
<dbReference type="AlphaFoldDB" id="A0A4V1L302"/>
<dbReference type="PANTHER" id="PTHR43140:SF1">
    <property type="entry name" value="TYPE I RESTRICTION ENZYME ECOKI SPECIFICITY SUBUNIT"/>
    <property type="match status" value="1"/>
</dbReference>
<evidence type="ECO:0000256" key="3">
    <source>
        <dbReference type="ARBA" id="ARBA00023125"/>
    </source>
</evidence>
<accession>A0A4V1L302</accession>
<dbReference type="PANTHER" id="PTHR43140">
    <property type="entry name" value="TYPE-1 RESTRICTION ENZYME ECOKI SPECIFICITY PROTEIN"/>
    <property type="match status" value="1"/>
</dbReference>
<evidence type="ECO:0000256" key="1">
    <source>
        <dbReference type="ARBA" id="ARBA00010923"/>
    </source>
</evidence>
<keyword evidence="2" id="KW-0680">Restriction system</keyword>
<dbReference type="InterPro" id="IPR000055">
    <property type="entry name" value="Restrct_endonuc_typeI_TRD"/>
</dbReference>
<dbReference type="Gene3D" id="3.90.220.20">
    <property type="entry name" value="DNA methylase specificity domains"/>
    <property type="match status" value="2"/>
</dbReference>
<dbReference type="SUPFAM" id="SSF116734">
    <property type="entry name" value="DNA methylase specificity domain"/>
    <property type="match status" value="2"/>
</dbReference>
<evidence type="ECO:0000313" key="5">
    <source>
        <dbReference type="EMBL" id="RXH35554.1"/>
    </source>
</evidence>
<name>A0A4V1L302_9BRAD</name>
<evidence type="ECO:0000313" key="6">
    <source>
        <dbReference type="Proteomes" id="UP000290565"/>
    </source>
</evidence>
<dbReference type="RefSeq" id="WP_128946352.1">
    <property type="nucleotide sequence ID" value="NZ_LBJM01000070.1"/>
</dbReference>
<sequence>MSFTQYEGYRQTGADWLGLIPRHWSAARVKTLFEIRKRIAGELGHDVLSVTQQGLKVRDTESNDGQLSMDYSKYQLVEPDDFVMNHMDLLTGYVDVSRFHGVTSPDYRVFTAREKSLSLRFFLYLFQNGYQQRIFYAFGQGASGVGRWRMPTDSFNDFILPVPTLSEQIAIAAFLDRETAKIDELVEEQQRLMVLLQEKRQAVISHAVTKGLNPNAPTEDSGIDWPASVPAHWEVLPLVRVVSKFVDYRGKTPTKIDEGVPLVTATQIKEGRIEHSRDPVFISEEEYAERMTRGFPEKGDVLITTEAPLGETAQIEDERVALGQRIILMKPNRSRITANYLFTHFRSQFGQNELWKRASGSTASGIRADRLRASAVLVPPLDEQSVIVNWITEEVKHFPPIERAIQTQIELLRERRSALISAAVTGKIDVRGLVETEAPIPDVVAA</sequence>
<dbReference type="GO" id="GO:0003677">
    <property type="term" value="F:DNA binding"/>
    <property type="evidence" value="ECO:0007669"/>
    <property type="project" value="UniProtKB-KW"/>
</dbReference>
<feature type="domain" description="Type I restriction modification DNA specificity" evidence="4">
    <location>
        <begin position="260"/>
        <end position="410"/>
    </location>
</feature>
<comment type="caution">
    <text evidence="5">The sequence shown here is derived from an EMBL/GenBank/DDBJ whole genome shotgun (WGS) entry which is preliminary data.</text>
</comment>
<protein>
    <recommendedName>
        <fullName evidence="4">Type I restriction modification DNA specificity domain-containing protein</fullName>
    </recommendedName>
</protein>
<evidence type="ECO:0000259" key="4">
    <source>
        <dbReference type="Pfam" id="PF01420"/>
    </source>
</evidence>
<dbReference type="Gene3D" id="1.10.287.1120">
    <property type="entry name" value="Bipartite methylase S protein"/>
    <property type="match status" value="1"/>
</dbReference>
<evidence type="ECO:0000256" key="2">
    <source>
        <dbReference type="ARBA" id="ARBA00022747"/>
    </source>
</evidence>
<gene>
    <name evidence="5" type="ORF">XH94_25645</name>
</gene>
<dbReference type="Pfam" id="PF01420">
    <property type="entry name" value="Methylase_S"/>
    <property type="match status" value="1"/>
</dbReference>